<comment type="catalytic activity">
    <reaction evidence="2">
        <text>Release of N-terminal proline from a peptide.</text>
        <dbReference type="EC" id="3.4.11.5"/>
    </reaction>
</comment>
<dbReference type="GO" id="GO:0030145">
    <property type="term" value="F:manganese ion binding"/>
    <property type="evidence" value="ECO:0007669"/>
    <property type="project" value="InterPro"/>
</dbReference>
<dbReference type="InterPro" id="IPR008283">
    <property type="entry name" value="Peptidase_M17_N"/>
</dbReference>
<dbReference type="HAMAP" id="MF_00181">
    <property type="entry name" value="Cytosol_peptidase_M17"/>
    <property type="match status" value="1"/>
</dbReference>
<evidence type="ECO:0000256" key="6">
    <source>
        <dbReference type="ARBA" id="ARBA00022801"/>
    </source>
</evidence>
<dbReference type="InterPro" id="IPR011356">
    <property type="entry name" value="Leucine_aapep/pepB"/>
</dbReference>
<keyword evidence="4" id="KW-0031">Aminopeptidase</keyword>
<evidence type="ECO:0000259" key="7">
    <source>
        <dbReference type="PROSITE" id="PS00631"/>
    </source>
</evidence>
<keyword evidence="5" id="KW-0645">Protease</keyword>
<dbReference type="GO" id="GO:0006508">
    <property type="term" value="P:proteolysis"/>
    <property type="evidence" value="ECO:0007669"/>
    <property type="project" value="UniProtKB-KW"/>
</dbReference>
<dbReference type="PANTHER" id="PTHR11963">
    <property type="entry name" value="LEUCINE AMINOPEPTIDASE-RELATED"/>
    <property type="match status" value="1"/>
</dbReference>
<dbReference type="PROSITE" id="PS00631">
    <property type="entry name" value="CYTOSOL_AP"/>
    <property type="match status" value="1"/>
</dbReference>
<dbReference type="InterPro" id="IPR000819">
    <property type="entry name" value="Peptidase_M17_C"/>
</dbReference>
<dbReference type="EMBL" id="BLLK01000062">
    <property type="protein sequence ID" value="GFH59009.1"/>
    <property type="molecule type" value="Genomic_DNA"/>
</dbReference>
<evidence type="ECO:0000256" key="3">
    <source>
        <dbReference type="ARBA" id="ARBA00009528"/>
    </source>
</evidence>
<comment type="catalytic activity">
    <reaction evidence="1">
        <text>Release of an N-terminal amino acid, Xaa-|-Yaa-, in which Xaa is preferably Leu, but may be other amino acids including Pro although not Arg or Lys, and Yaa may be Pro. Amino acid amides and methyl esters are also readily hydrolyzed, but rates on arylamides are exceedingly low.</text>
        <dbReference type="EC" id="3.4.11.1"/>
    </reaction>
</comment>
<dbReference type="Pfam" id="PF00883">
    <property type="entry name" value="Peptidase_M17"/>
    <property type="match status" value="1"/>
</dbReference>
<sequence length="550" mass="59177">MVARDRSISVMSEPNMPVGVFFTWSMDVACKKLGLTRRHGADIEVTDNLSEVENSDLTIFGVFGPSEKGEGSSTPLISGKAKEYDSKFGSVITEMIEESYETLKCGSVVGASTPITRIVNDGMKSSVCVMGLGEEREEVSEKSMAKLGAAVAAKCCDCNAKNVSFVIDYDLSNSSFSSFVAEFYDALHSDNRYKTRDVKTKAENLELLTIVCEKGMSDEALIEKAIKTGRAYAAGIRLTKDVVNAPHNVLNSESLAKAAKRVADESGGTITHKILGKEECEELGMGAYLGVARGSETEPRFIHLTYKPPSGIVKKRVGIVGKGLLFDTGGYNIKTAMMELMKFDCGGAAAVLGAAKIIGNIAPEGVEAHFIVAACENMVNEKAMVPSDILTASNGLTIEVLNTDAEGRLTMADALVYADREAKCDSIIELSTLTGACMVSLGKKICGVWTHNDDLAKELEDVSKTTGEKSWRMPMETEYNELLKSKIADLKNIGTRYGGAIQAALFLQNFVSEDKPFAHIDIAGPVWDDAKGATGFGAKMVTEWVSRQGK</sequence>
<reference evidence="8 9" key="1">
    <citation type="journal article" date="2021" name="Sci. Rep.">
        <title>The genome of the diatom Chaetoceros tenuissimus carries an ancient integrated fragment of an extant virus.</title>
        <authorList>
            <person name="Hongo Y."/>
            <person name="Kimura K."/>
            <person name="Takaki Y."/>
            <person name="Yoshida Y."/>
            <person name="Baba S."/>
            <person name="Kobayashi G."/>
            <person name="Nagasaki K."/>
            <person name="Hano T."/>
            <person name="Tomaru Y."/>
        </authorList>
    </citation>
    <scope>NUCLEOTIDE SEQUENCE [LARGE SCALE GENOMIC DNA]</scope>
    <source>
        <strain evidence="8 9">NIES-3715</strain>
    </source>
</reference>
<dbReference type="Proteomes" id="UP001054902">
    <property type="component" value="Unassembled WGS sequence"/>
</dbReference>
<dbReference type="PRINTS" id="PR00481">
    <property type="entry name" value="LAMNOPPTDASE"/>
</dbReference>
<dbReference type="GO" id="GO:0070006">
    <property type="term" value="F:metalloaminopeptidase activity"/>
    <property type="evidence" value="ECO:0007669"/>
    <property type="project" value="InterPro"/>
</dbReference>
<comment type="caution">
    <text evidence="8">The sequence shown here is derived from an EMBL/GenBank/DDBJ whole genome shotgun (WGS) entry which is preliminary data.</text>
</comment>
<dbReference type="InterPro" id="IPR043472">
    <property type="entry name" value="Macro_dom-like"/>
</dbReference>
<feature type="domain" description="Cytosol aminopeptidase" evidence="7">
    <location>
        <begin position="402"/>
        <end position="409"/>
    </location>
</feature>
<gene>
    <name evidence="8" type="ORF">CTEN210_15485</name>
</gene>
<accession>A0AAD3DAF1</accession>
<dbReference type="InterPro" id="IPR023042">
    <property type="entry name" value="Peptidase_M17_leu_NH2_pept"/>
</dbReference>
<dbReference type="AlphaFoldDB" id="A0AAD3DAF1"/>
<evidence type="ECO:0000256" key="4">
    <source>
        <dbReference type="ARBA" id="ARBA00022438"/>
    </source>
</evidence>
<organism evidence="8 9">
    <name type="scientific">Chaetoceros tenuissimus</name>
    <dbReference type="NCBI Taxonomy" id="426638"/>
    <lineage>
        <taxon>Eukaryota</taxon>
        <taxon>Sar</taxon>
        <taxon>Stramenopiles</taxon>
        <taxon>Ochrophyta</taxon>
        <taxon>Bacillariophyta</taxon>
        <taxon>Coscinodiscophyceae</taxon>
        <taxon>Chaetocerotophycidae</taxon>
        <taxon>Chaetocerotales</taxon>
        <taxon>Chaetocerotaceae</taxon>
        <taxon>Chaetoceros</taxon>
    </lineage>
</organism>
<name>A0AAD3DAF1_9STRA</name>
<dbReference type="Gene3D" id="3.40.220.10">
    <property type="entry name" value="Leucine Aminopeptidase, subunit E, domain 1"/>
    <property type="match status" value="1"/>
</dbReference>
<evidence type="ECO:0000256" key="5">
    <source>
        <dbReference type="ARBA" id="ARBA00022670"/>
    </source>
</evidence>
<evidence type="ECO:0000256" key="2">
    <source>
        <dbReference type="ARBA" id="ARBA00001585"/>
    </source>
</evidence>
<evidence type="ECO:0000256" key="1">
    <source>
        <dbReference type="ARBA" id="ARBA00000135"/>
    </source>
</evidence>
<dbReference type="Pfam" id="PF02789">
    <property type="entry name" value="Peptidase_M17_N"/>
    <property type="match status" value="1"/>
</dbReference>
<comment type="similarity">
    <text evidence="3">Belongs to the peptidase M17 family.</text>
</comment>
<dbReference type="Gene3D" id="3.40.630.10">
    <property type="entry name" value="Zn peptidases"/>
    <property type="match status" value="1"/>
</dbReference>
<dbReference type="CDD" id="cd00433">
    <property type="entry name" value="Peptidase_M17"/>
    <property type="match status" value="1"/>
</dbReference>
<dbReference type="SUPFAM" id="SSF52949">
    <property type="entry name" value="Macro domain-like"/>
    <property type="match status" value="1"/>
</dbReference>
<dbReference type="SUPFAM" id="SSF53187">
    <property type="entry name" value="Zn-dependent exopeptidases"/>
    <property type="match status" value="1"/>
</dbReference>
<evidence type="ECO:0000313" key="9">
    <source>
        <dbReference type="Proteomes" id="UP001054902"/>
    </source>
</evidence>
<dbReference type="PANTHER" id="PTHR11963:SF23">
    <property type="entry name" value="CYTOSOL AMINOPEPTIDASE"/>
    <property type="match status" value="1"/>
</dbReference>
<keyword evidence="9" id="KW-1185">Reference proteome</keyword>
<dbReference type="GO" id="GO:0005737">
    <property type="term" value="C:cytoplasm"/>
    <property type="evidence" value="ECO:0007669"/>
    <property type="project" value="InterPro"/>
</dbReference>
<proteinExistence type="inferred from homology"/>
<evidence type="ECO:0000313" key="8">
    <source>
        <dbReference type="EMBL" id="GFH59009.1"/>
    </source>
</evidence>
<protein>
    <recommendedName>
        <fullName evidence="7">Cytosol aminopeptidase domain-containing protein</fullName>
    </recommendedName>
</protein>
<keyword evidence="6" id="KW-0378">Hydrolase</keyword>